<proteinExistence type="predicted"/>
<dbReference type="InterPro" id="IPR041667">
    <property type="entry name" value="Cupin_8"/>
</dbReference>
<protein>
    <recommendedName>
        <fullName evidence="8">JmjC domain-containing protein</fullName>
    </recommendedName>
</protein>
<comment type="subcellular location">
    <subcellularLocation>
        <location evidence="2">Nucleus</location>
    </subcellularLocation>
</comment>
<evidence type="ECO:0000256" key="5">
    <source>
        <dbReference type="ARBA" id="ARBA00023004"/>
    </source>
</evidence>
<keyword evidence="10" id="KW-1185">Reference proteome</keyword>
<dbReference type="PROSITE" id="PS51184">
    <property type="entry name" value="JMJC"/>
    <property type="match status" value="1"/>
</dbReference>
<evidence type="ECO:0000256" key="1">
    <source>
        <dbReference type="ARBA" id="ARBA00001954"/>
    </source>
</evidence>
<feature type="compositionally biased region" description="Polar residues" evidence="7">
    <location>
        <begin position="47"/>
        <end position="58"/>
    </location>
</feature>
<evidence type="ECO:0000259" key="8">
    <source>
        <dbReference type="PROSITE" id="PS51184"/>
    </source>
</evidence>
<keyword evidence="4" id="KW-0560">Oxidoreductase</keyword>
<feature type="domain" description="JmjC" evidence="8">
    <location>
        <begin position="37"/>
        <end position="181"/>
    </location>
</feature>
<dbReference type="GO" id="GO:0005634">
    <property type="term" value="C:nucleus"/>
    <property type="evidence" value="ECO:0007669"/>
    <property type="project" value="UniProtKB-SubCell"/>
</dbReference>
<dbReference type="Proteomes" id="UP000887568">
    <property type="component" value="Unplaced"/>
</dbReference>
<keyword evidence="6" id="KW-0539">Nucleus</keyword>
<dbReference type="RefSeq" id="XP_038064034.1">
    <property type="nucleotide sequence ID" value="XM_038208106.1"/>
</dbReference>
<evidence type="ECO:0000313" key="10">
    <source>
        <dbReference type="Proteomes" id="UP000887568"/>
    </source>
</evidence>
<dbReference type="GeneID" id="119734570"/>
<dbReference type="SMART" id="SM00558">
    <property type="entry name" value="JmjC"/>
    <property type="match status" value="1"/>
</dbReference>
<feature type="region of interest" description="Disordered" evidence="7">
    <location>
        <begin position="40"/>
        <end position="70"/>
    </location>
</feature>
<dbReference type="GO" id="GO:0051864">
    <property type="term" value="F:histone H3K36 demethylase activity"/>
    <property type="evidence" value="ECO:0007669"/>
    <property type="project" value="TreeGrafter"/>
</dbReference>
<dbReference type="EnsemblMetazoa" id="XM_038208106.1">
    <property type="protein sequence ID" value="XP_038064034.1"/>
    <property type="gene ID" value="LOC119734570"/>
</dbReference>
<evidence type="ECO:0000313" key="9">
    <source>
        <dbReference type="EnsemblMetazoa" id="XP_038064034.1"/>
    </source>
</evidence>
<name>A0A914AKT0_PATMI</name>
<feature type="compositionally biased region" description="Acidic residues" evidence="7">
    <location>
        <begin position="59"/>
        <end position="68"/>
    </location>
</feature>
<evidence type="ECO:0000256" key="6">
    <source>
        <dbReference type="ARBA" id="ARBA00023242"/>
    </source>
</evidence>
<sequence>MAYTLLHMGETKIQPWSGPRIPELRDDICIPDYCCLHDNAEDAGENPNPSSSVQADSNPDTETDDPDSNVDINAWFGPAGTVSPLHTDPKHNCLAQVVGKKFVRLYDEAMTPYLYPHEDRLLHNTSQVDVENPDLSRFPLFSSAVFQEAVLNPGEMLYIPPRCWHHIRSLTTSFSVSFWWM</sequence>
<dbReference type="InterPro" id="IPR003347">
    <property type="entry name" value="JmjC_dom"/>
</dbReference>
<dbReference type="Pfam" id="PF13621">
    <property type="entry name" value="Cupin_8"/>
    <property type="match status" value="1"/>
</dbReference>
<evidence type="ECO:0000256" key="4">
    <source>
        <dbReference type="ARBA" id="ARBA00023002"/>
    </source>
</evidence>
<evidence type="ECO:0000256" key="3">
    <source>
        <dbReference type="ARBA" id="ARBA00022723"/>
    </source>
</evidence>
<reference evidence="9" key="1">
    <citation type="submission" date="2022-11" db="UniProtKB">
        <authorList>
            <consortium name="EnsemblMetazoa"/>
        </authorList>
    </citation>
    <scope>IDENTIFICATION</scope>
</reference>
<dbReference type="PANTHER" id="PTHR12461">
    <property type="entry name" value="HYPOXIA-INDUCIBLE FACTOR 1 ALPHA INHIBITOR-RELATED"/>
    <property type="match status" value="1"/>
</dbReference>
<comment type="cofactor">
    <cofactor evidence="1">
        <name>Fe(2+)</name>
        <dbReference type="ChEBI" id="CHEBI:29033"/>
    </cofactor>
</comment>
<dbReference type="OrthoDB" id="47172at2759"/>
<evidence type="ECO:0000256" key="2">
    <source>
        <dbReference type="ARBA" id="ARBA00004123"/>
    </source>
</evidence>
<dbReference type="GO" id="GO:0046872">
    <property type="term" value="F:metal ion binding"/>
    <property type="evidence" value="ECO:0007669"/>
    <property type="project" value="UniProtKB-KW"/>
</dbReference>
<evidence type="ECO:0000256" key="7">
    <source>
        <dbReference type="SAM" id="MobiDB-lite"/>
    </source>
</evidence>
<keyword evidence="5" id="KW-0408">Iron</keyword>
<dbReference type="Gene3D" id="2.60.120.650">
    <property type="entry name" value="Cupin"/>
    <property type="match status" value="1"/>
</dbReference>
<accession>A0A914AKT0</accession>
<dbReference type="PANTHER" id="PTHR12461:SF106">
    <property type="entry name" value="BIFUNCTIONAL PEPTIDASE AND ARGINYL-HYDROXYLASE JMJD5"/>
    <property type="match status" value="1"/>
</dbReference>
<keyword evidence="3" id="KW-0479">Metal-binding</keyword>
<dbReference type="AlphaFoldDB" id="A0A914AKT0"/>
<dbReference type="OMA" id="PARTWHY"/>
<dbReference type="SUPFAM" id="SSF51197">
    <property type="entry name" value="Clavaminate synthase-like"/>
    <property type="match status" value="1"/>
</dbReference>
<organism evidence="9 10">
    <name type="scientific">Patiria miniata</name>
    <name type="common">Bat star</name>
    <name type="synonym">Asterina miniata</name>
    <dbReference type="NCBI Taxonomy" id="46514"/>
    <lineage>
        <taxon>Eukaryota</taxon>
        <taxon>Metazoa</taxon>
        <taxon>Echinodermata</taxon>
        <taxon>Eleutherozoa</taxon>
        <taxon>Asterozoa</taxon>
        <taxon>Asteroidea</taxon>
        <taxon>Valvatacea</taxon>
        <taxon>Valvatida</taxon>
        <taxon>Asterinidae</taxon>
        <taxon>Patiria</taxon>
    </lineage>
</organism>